<evidence type="ECO:0000313" key="2">
    <source>
        <dbReference type="EMBL" id="SFT75762.1"/>
    </source>
</evidence>
<protein>
    <submittedName>
        <fullName evidence="2">Uncharacterized protein</fullName>
    </submittedName>
</protein>
<keyword evidence="3" id="KW-1185">Reference proteome</keyword>
<dbReference type="AlphaFoldDB" id="A0A1I7ALH9"/>
<sequence>MDDRFIEAFFNEYTIPMDLLLMIGLICFFKLPKELRANVHYWLPLLIVVLSVLFQNVGFYTNYNYEFKKSVNAFLGNTQYPQFNLWLFNITDKQIGVLLFLGLIRIWLAPSKRIYITWMMYIFVVAIVFLQLSGIELMYLHQPIIFALGANMILVGCGLYFIGMITQEEYLDSNPLKLVSFWQMTFIMFTFSLSYISSVALFYLYKVNPVLGESLQTIGDIMSLVTLGILTLSVASPHISRIFEKEPSYESN</sequence>
<feature type="transmembrane region" description="Helical" evidence="1">
    <location>
        <begin position="13"/>
        <end position="29"/>
    </location>
</feature>
<dbReference type="STRING" id="305507.SAMN04489724_2054"/>
<feature type="transmembrane region" description="Helical" evidence="1">
    <location>
        <begin position="115"/>
        <end position="132"/>
    </location>
</feature>
<accession>A0A1I7ALH9</accession>
<proteinExistence type="predicted"/>
<keyword evidence="1" id="KW-0812">Transmembrane</keyword>
<reference evidence="3" key="1">
    <citation type="submission" date="2016-10" db="EMBL/GenBank/DDBJ databases">
        <authorList>
            <person name="Varghese N."/>
            <person name="Submissions S."/>
        </authorList>
    </citation>
    <scope>NUCLEOTIDE SEQUENCE [LARGE SCALE GENOMIC DNA]</scope>
    <source>
        <strain evidence="3">DSM 23445</strain>
    </source>
</reference>
<evidence type="ECO:0000256" key="1">
    <source>
        <dbReference type="SAM" id="Phobius"/>
    </source>
</evidence>
<dbReference type="Proteomes" id="UP000199673">
    <property type="component" value="Unassembled WGS sequence"/>
</dbReference>
<name>A0A1I7ALH9_9BACT</name>
<keyword evidence="1" id="KW-0472">Membrane</keyword>
<feature type="transmembrane region" description="Helical" evidence="1">
    <location>
        <begin position="41"/>
        <end position="63"/>
    </location>
</feature>
<dbReference type="RefSeq" id="WP_091692557.1">
    <property type="nucleotide sequence ID" value="NZ_FPBF01000002.1"/>
</dbReference>
<feature type="transmembrane region" description="Helical" evidence="1">
    <location>
        <begin position="217"/>
        <end position="235"/>
    </location>
</feature>
<dbReference type="EMBL" id="FPBF01000002">
    <property type="protein sequence ID" value="SFT75762.1"/>
    <property type="molecule type" value="Genomic_DNA"/>
</dbReference>
<feature type="transmembrane region" description="Helical" evidence="1">
    <location>
        <begin position="186"/>
        <end position="205"/>
    </location>
</feature>
<organism evidence="2 3">
    <name type="scientific">Algoriphagus locisalis</name>
    <dbReference type="NCBI Taxonomy" id="305507"/>
    <lineage>
        <taxon>Bacteria</taxon>
        <taxon>Pseudomonadati</taxon>
        <taxon>Bacteroidota</taxon>
        <taxon>Cytophagia</taxon>
        <taxon>Cytophagales</taxon>
        <taxon>Cyclobacteriaceae</taxon>
        <taxon>Algoriphagus</taxon>
    </lineage>
</organism>
<gene>
    <name evidence="2" type="ORF">SAMN04489724_2054</name>
</gene>
<dbReference type="OrthoDB" id="823982at2"/>
<evidence type="ECO:0000313" key="3">
    <source>
        <dbReference type="Proteomes" id="UP000199673"/>
    </source>
</evidence>
<feature type="transmembrane region" description="Helical" evidence="1">
    <location>
        <begin position="144"/>
        <end position="165"/>
    </location>
</feature>
<feature type="transmembrane region" description="Helical" evidence="1">
    <location>
        <begin position="83"/>
        <end position="108"/>
    </location>
</feature>
<keyword evidence="1" id="KW-1133">Transmembrane helix</keyword>